<dbReference type="GO" id="GO:0003868">
    <property type="term" value="F:4-hydroxyphenylpyruvate dioxygenase activity"/>
    <property type="evidence" value="ECO:0007669"/>
    <property type="project" value="UniProtKB-EC"/>
</dbReference>
<keyword evidence="9" id="KW-0223">Dioxygenase</keyword>
<evidence type="ECO:0000313" key="8">
    <source>
        <dbReference type="EMBL" id="MET3604301.1"/>
    </source>
</evidence>
<dbReference type="InterPro" id="IPR041735">
    <property type="entry name" value="4OHPhenylPyrv_dOase_C"/>
</dbReference>
<dbReference type="Proteomes" id="UP000323522">
    <property type="component" value="Plasmid pSna507_unt10"/>
</dbReference>
<evidence type="ECO:0000313" key="11">
    <source>
        <dbReference type="Proteomes" id="UP001549111"/>
    </source>
</evidence>
<feature type="domain" description="VOC" evidence="7">
    <location>
        <begin position="36"/>
        <end position="153"/>
    </location>
</feature>
<dbReference type="OrthoDB" id="9780241at2"/>
<dbReference type="InterPro" id="IPR041736">
    <property type="entry name" value="4OHPhenylPyrv_dOase_N"/>
</dbReference>
<feature type="region of interest" description="Disordered" evidence="6">
    <location>
        <begin position="1"/>
        <end position="20"/>
    </location>
</feature>
<feature type="domain" description="VOC" evidence="7">
    <location>
        <begin position="186"/>
        <end position="338"/>
    </location>
</feature>
<feature type="binding site" evidence="5">
    <location>
        <position position="268"/>
    </location>
    <ligand>
        <name>Fe cation</name>
        <dbReference type="ChEBI" id="CHEBI:24875"/>
    </ligand>
</feature>
<keyword evidence="9" id="KW-0560">Oxidoreductase</keyword>
<gene>
    <name evidence="9" type="primary">hppD</name>
    <name evidence="8" type="ORF">ABIC99_002117</name>
    <name evidence="9" type="ORF">EWH46_19900</name>
</gene>
<dbReference type="GO" id="GO:0046872">
    <property type="term" value="F:metal ion binding"/>
    <property type="evidence" value="ECO:0007669"/>
    <property type="project" value="UniProtKB-KW"/>
</dbReference>
<dbReference type="AlphaFoldDB" id="A0A5C1Q6V8"/>
<geneLocation type="plasmid" evidence="10">
    <name>psna507_unt10</name>
</geneLocation>
<dbReference type="PANTHER" id="PTHR11959">
    <property type="entry name" value="4-HYDROXYPHENYLPYRUVATE DIOXYGENASE"/>
    <property type="match status" value="1"/>
</dbReference>
<keyword evidence="4 5" id="KW-0408">Iron</keyword>
<dbReference type="GO" id="GO:0006572">
    <property type="term" value="P:L-tyrosine catabolic process"/>
    <property type="evidence" value="ECO:0007669"/>
    <property type="project" value="TreeGrafter"/>
</dbReference>
<reference evidence="9 10" key="1">
    <citation type="submission" date="2019-02" db="EMBL/GenBank/DDBJ databases">
        <title>Complete Genome Sequence and Methylome Analysis of Sphaerotilus natans subsp. sulfidivorans D-507.</title>
        <authorList>
            <person name="Fomenkov A."/>
            <person name="Gridneva E."/>
            <person name="Smolyakov D."/>
            <person name="Dubinina G."/>
            <person name="Vincze T."/>
            <person name="Grabovich M."/>
            <person name="Roberts R.J."/>
        </authorList>
    </citation>
    <scope>NUCLEOTIDE SEQUENCE [LARGE SCALE GENOMIC DNA]</scope>
    <source>
        <strain evidence="9 10">D-507</strain>
        <plasmid evidence="10">psna507_unt10</plasmid>
        <plasmid evidence="9">pSna507_unt10</plasmid>
    </source>
</reference>
<dbReference type="InterPro" id="IPR004360">
    <property type="entry name" value="Glyas_Fos-R_dOase_dom"/>
</dbReference>
<dbReference type="PIRSF" id="PIRSF009283">
    <property type="entry name" value="HPP_dOase"/>
    <property type="match status" value="1"/>
</dbReference>
<dbReference type="InterPro" id="IPR029068">
    <property type="entry name" value="Glyas_Bleomycin-R_OHBP_Dase"/>
</dbReference>
<evidence type="ECO:0000256" key="1">
    <source>
        <dbReference type="ARBA" id="ARBA00005877"/>
    </source>
</evidence>
<dbReference type="Proteomes" id="UP001549111">
    <property type="component" value="Unassembled WGS sequence"/>
</dbReference>
<proteinExistence type="inferred from homology"/>
<dbReference type="EMBL" id="JBEPLS010000007">
    <property type="protein sequence ID" value="MET3604301.1"/>
    <property type="molecule type" value="Genomic_DNA"/>
</dbReference>
<protein>
    <submittedName>
        <fullName evidence="9">4-hydroxyphenylpyruvate dioxygenase</fullName>
        <ecNumber evidence="9">1.13.11.27</ecNumber>
    </submittedName>
</protein>
<organism evidence="9 10">
    <name type="scientific">Sphaerotilus sulfidivorans</name>
    <dbReference type="NCBI Taxonomy" id="639200"/>
    <lineage>
        <taxon>Bacteria</taxon>
        <taxon>Pseudomonadati</taxon>
        <taxon>Pseudomonadota</taxon>
        <taxon>Betaproteobacteria</taxon>
        <taxon>Burkholderiales</taxon>
        <taxon>Sphaerotilaceae</taxon>
        <taxon>Sphaerotilus</taxon>
    </lineage>
</organism>
<evidence type="ECO:0000256" key="6">
    <source>
        <dbReference type="SAM" id="MobiDB-lite"/>
    </source>
</evidence>
<evidence type="ECO:0000256" key="2">
    <source>
        <dbReference type="ARBA" id="ARBA00022723"/>
    </source>
</evidence>
<dbReference type="CDD" id="cd07250">
    <property type="entry name" value="HPPD_C_like"/>
    <property type="match status" value="1"/>
</dbReference>
<dbReference type="FunFam" id="3.10.180.10:FF:000007">
    <property type="entry name" value="4-hydroxyphenylpyruvate dioxygenase"/>
    <property type="match status" value="1"/>
</dbReference>
<evidence type="ECO:0000256" key="5">
    <source>
        <dbReference type="PIRSR" id="PIRSR009283-1"/>
    </source>
</evidence>
<dbReference type="Gene3D" id="3.10.180.10">
    <property type="entry name" value="2,3-Dihydroxybiphenyl 1,2-Dioxygenase, domain 1"/>
    <property type="match status" value="2"/>
</dbReference>
<dbReference type="CDD" id="cd08342">
    <property type="entry name" value="HPPD_N_like"/>
    <property type="match status" value="1"/>
</dbReference>
<dbReference type="NCBIfam" id="TIGR01263">
    <property type="entry name" value="4HPPD"/>
    <property type="match status" value="1"/>
</dbReference>
<name>A0A5C1Q6V8_9BURK</name>
<keyword evidence="2 5" id="KW-0479">Metal-binding</keyword>
<dbReference type="InterPro" id="IPR005956">
    <property type="entry name" value="4OHPhenylPyrv_dOase"/>
</dbReference>
<keyword evidence="11" id="KW-1185">Reference proteome</keyword>
<sequence>MADPTVSVPVSASVPAAPSLSSPRADLFDNPMGLCGFEFVEFAAPVAGLLEPLFERMGFSLVARHRSKDVVLYRQGEINFIVNREPRSLAAYFAAEHGPSACGLAFRVKDAHRAYARALELGAQPVEIPTGPMELRLPAIRGIGGAPLYLIDRFEDGKSIYDIDFEFLPEFQDAARRRPVGHGLRLIDHLTHNVYRGRMAYWAHFYEHLFNFREIRYFDIQGEYTGLTSKAMTAPDGLIRIPLNEEARQGGGQIEEFLMQFNGEGIQHVALLCDDLIATVDTLQMAGVPLMSAPNAVYYEMLAERLPGHGEPVTELQTRGILLDGSTAGGTPRLLLQIFSQPLLGPVFFEFIQRKRDEGFGEGNFKALFESLERDQMRRGTLQTDQ</sequence>
<geneLocation type="plasmid" evidence="9">
    <name>pSna507_unt10</name>
</geneLocation>
<dbReference type="PROSITE" id="PS51819">
    <property type="entry name" value="VOC"/>
    <property type="match status" value="2"/>
</dbReference>
<evidence type="ECO:0000313" key="10">
    <source>
        <dbReference type="Proteomes" id="UP000323522"/>
    </source>
</evidence>
<keyword evidence="9" id="KW-0614">Plasmid</keyword>
<dbReference type="SUPFAM" id="SSF54593">
    <property type="entry name" value="Glyoxalase/Bleomycin resistance protein/Dihydroxybiphenyl dioxygenase"/>
    <property type="match status" value="1"/>
</dbReference>
<reference evidence="8 11" key="2">
    <citation type="submission" date="2024-06" db="EMBL/GenBank/DDBJ databases">
        <title>Genomic Encyclopedia of Type Strains, Phase IV (KMG-IV): sequencing the most valuable type-strain genomes for metagenomic binning, comparative biology and taxonomic classification.</title>
        <authorList>
            <person name="Goeker M."/>
        </authorList>
    </citation>
    <scope>NUCLEOTIDE SEQUENCE [LARGE SCALE GENOMIC DNA]</scope>
    <source>
        <strain evidence="8 11">D-501</strain>
    </source>
</reference>
<evidence type="ECO:0000256" key="3">
    <source>
        <dbReference type="ARBA" id="ARBA00022737"/>
    </source>
</evidence>
<evidence type="ECO:0000259" key="7">
    <source>
        <dbReference type="PROSITE" id="PS51819"/>
    </source>
</evidence>
<dbReference type="InterPro" id="IPR037523">
    <property type="entry name" value="VOC_core"/>
</dbReference>
<evidence type="ECO:0000256" key="4">
    <source>
        <dbReference type="ARBA" id="ARBA00023004"/>
    </source>
</evidence>
<evidence type="ECO:0000313" key="9">
    <source>
        <dbReference type="EMBL" id="QEN03107.1"/>
    </source>
</evidence>
<comment type="cofactor">
    <cofactor evidence="5">
        <name>Fe cation</name>
        <dbReference type="ChEBI" id="CHEBI:24875"/>
    </cofactor>
    <text evidence="5">Binds 1 Fe cation per subunit.</text>
</comment>
<dbReference type="EMBL" id="CP035710">
    <property type="protein sequence ID" value="QEN03107.1"/>
    <property type="molecule type" value="Genomic_DNA"/>
</dbReference>
<dbReference type="PANTHER" id="PTHR11959:SF1">
    <property type="entry name" value="4-HYDROXYPHENYLPYRUVATE DIOXYGENASE"/>
    <property type="match status" value="1"/>
</dbReference>
<dbReference type="KEGG" id="snn:EWH46_19900"/>
<dbReference type="EC" id="1.13.11.27" evidence="9"/>
<keyword evidence="9" id="KW-0670">Pyruvate</keyword>
<dbReference type="Pfam" id="PF14696">
    <property type="entry name" value="Glyoxalase_5"/>
    <property type="match status" value="1"/>
</dbReference>
<accession>A0A5C1Q6V8</accession>
<feature type="binding site" evidence="5">
    <location>
        <position position="189"/>
    </location>
    <ligand>
        <name>Fe cation</name>
        <dbReference type="ChEBI" id="CHEBI:24875"/>
    </ligand>
</feature>
<dbReference type="Pfam" id="PF00903">
    <property type="entry name" value="Glyoxalase"/>
    <property type="match status" value="1"/>
</dbReference>
<comment type="similarity">
    <text evidence="1">Belongs to the 4HPPD family.</text>
</comment>
<feature type="binding site" evidence="5">
    <location>
        <position position="350"/>
    </location>
    <ligand>
        <name>Fe cation</name>
        <dbReference type="ChEBI" id="CHEBI:24875"/>
    </ligand>
</feature>
<keyword evidence="3" id="KW-0677">Repeat</keyword>